<organism evidence="2 3">
    <name type="scientific">Streptomyces hiroshimensis</name>
    <dbReference type="NCBI Taxonomy" id="66424"/>
    <lineage>
        <taxon>Bacteria</taxon>
        <taxon>Bacillati</taxon>
        <taxon>Actinomycetota</taxon>
        <taxon>Actinomycetes</taxon>
        <taxon>Kitasatosporales</taxon>
        <taxon>Streptomycetaceae</taxon>
        <taxon>Streptomyces</taxon>
    </lineage>
</organism>
<protein>
    <recommendedName>
        <fullName evidence="1">Asparagine synthetase domain-containing protein</fullName>
    </recommendedName>
</protein>
<dbReference type="Proteomes" id="UP000659223">
    <property type="component" value="Unassembled WGS sequence"/>
</dbReference>
<accession>A0ABQ2Z017</accession>
<dbReference type="InterPro" id="IPR014729">
    <property type="entry name" value="Rossmann-like_a/b/a_fold"/>
</dbReference>
<dbReference type="RefSeq" id="WP_190024392.1">
    <property type="nucleotide sequence ID" value="NZ_BMUT01000013.1"/>
</dbReference>
<proteinExistence type="predicted"/>
<feature type="domain" description="Asparagine synthetase" evidence="1">
    <location>
        <begin position="172"/>
        <end position="554"/>
    </location>
</feature>
<dbReference type="InterPro" id="IPR001962">
    <property type="entry name" value="Asn_synthase"/>
</dbReference>
<comment type="caution">
    <text evidence="2">The sequence shown here is derived from an EMBL/GenBank/DDBJ whole genome shotgun (WGS) entry which is preliminary data.</text>
</comment>
<evidence type="ECO:0000313" key="2">
    <source>
        <dbReference type="EMBL" id="GGY00897.1"/>
    </source>
</evidence>
<dbReference type="SUPFAM" id="SSF52402">
    <property type="entry name" value="Adenine nucleotide alpha hydrolases-like"/>
    <property type="match status" value="1"/>
</dbReference>
<gene>
    <name evidence="2" type="ORF">GCM10010324_54460</name>
</gene>
<evidence type="ECO:0000313" key="3">
    <source>
        <dbReference type="Proteomes" id="UP000659223"/>
    </source>
</evidence>
<reference evidence="3" key="1">
    <citation type="journal article" date="2019" name="Int. J. Syst. Evol. Microbiol.">
        <title>The Global Catalogue of Microorganisms (GCM) 10K type strain sequencing project: providing services to taxonomists for standard genome sequencing and annotation.</title>
        <authorList>
            <consortium name="The Broad Institute Genomics Platform"/>
            <consortium name="The Broad Institute Genome Sequencing Center for Infectious Disease"/>
            <person name="Wu L."/>
            <person name="Ma J."/>
        </authorList>
    </citation>
    <scope>NUCLEOTIDE SEQUENCE [LARGE SCALE GENOMIC DNA]</scope>
    <source>
        <strain evidence="3">JCM 4586</strain>
    </source>
</reference>
<keyword evidence="3" id="KW-1185">Reference proteome</keyword>
<name>A0ABQ2Z017_9ACTN</name>
<dbReference type="Pfam" id="PF00733">
    <property type="entry name" value="Asn_synthase"/>
    <property type="match status" value="1"/>
</dbReference>
<dbReference type="Gene3D" id="3.40.50.620">
    <property type="entry name" value="HUPs"/>
    <property type="match status" value="1"/>
</dbReference>
<sequence length="560" mass="59665">MGRWADGECVAADVGRTGRLALIGEHAVDGRRLGRLARGASSTGDLDRLPGTVPGSFHLIASIDGDVRVQGTASGLRRVFHACLDGTTVAGDRAIVLAALTGERADNERLIWQLPLGALPWPLSWQPMWHGVRSVEPGHALFLDGTGRHRVSRWWRPPEQDLSLPAGGRRFAGALSESVRTRLAGRRPAVAADLSGVDSSSLCALAARHGARVSALTLAGPDVMDDDAPCAVRTVDALRRAGRDVDHVLLPSDEAPLPYEAVLATAGPLDEPAFRIWERARFLRLFDLGLRRGAEVHLTGLGGDEVLGLAPQWAHALAGEKPHTSLRLAHLIAARSGTSRTKALRALLDRRSYPQWLASHANDIGRLADTVLGWGGPVHLPPWLTRDAATAIADALRTASRAARPLGRTRWVHVTLDAVHQAATVTRQYQQLARGGGTRLAAPYLDDSVLASALAVDVGERGATGRHKALIAEAMRGVVPASALLGRTQSTGLPVPQGMAVHRHELLALADGSLLADRGLIDAGALRDALLRPVPPHVNHMLYSTTLGCEAWLRSLARPA</sequence>
<dbReference type="EMBL" id="BMUT01000013">
    <property type="protein sequence ID" value="GGY00897.1"/>
    <property type="molecule type" value="Genomic_DNA"/>
</dbReference>
<evidence type="ECO:0000259" key="1">
    <source>
        <dbReference type="Pfam" id="PF00733"/>
    </source>
</evidence>